<dbReference type="EMBL" id="JYDT01002786">
    <property type="protein sequence ID" value="KRY63006.1"/>
    <property type="molecule type" value="Genomic_DNA"/>
</dbReference>
<evidence type="ECO:0000313" key="2">
    <source>
        <dbReference type="Proteomes" id="UP000054995"/>
    </source>
</evidence>
<comment type="caution">
    <text evidence="1">The sequence shown here is derived from an EMBL/GenBank/DDBJ whole genome shotgun (WGS) entry which is preliminary data.</text>
</comment>
<name>A0A0V1DNA0_TRIPS</name>
<reference evidence="1 2" key="1">
    <citation type="submission" date="2015-01" db="EMBL/GenBank/DDBJ databases">
        <title>Evolution of Trichinella species and genotypes.</title>
        <authorList>
            <person name="Korhonen P.K."/>
            <person name="Edoardo P."/>
            <person name="Giuseppe L.R."/>
            <person name="Gasser R.B."/>
        </authorList>
    </citation>
    <scope>NUCLEOTIDE SEQUENCE [LARGE SCALE GENOMIC DNA]</scope>
    <source>
        <strain evidence="1">ISS470</strain>
    </source>
</reference>
<dbReference type="AlphaFoldDB" id="A0A0V1DNA0"/>
<gene>
    <name evidence="1" type="ORF">T4D_1219</name>
</gene>
<accession>A0A0V1DNA0</accession>
<sequence length="37" mass="4223">MQRSAVILKQSCGIYYPHNDLCMAVTSAFWKSLLFLS</sequence>
<keyword evidence="2" id="KW-1185">Reference proteome</keyword>
<proteinExistence type="predicted"/>
<organism evidence="1 2">
    <name type="scientific">Trichinella pseudospiralis</name>
    <name type="common">Parasitic roundworm</name>
    <dbReference type="NCBI Taxonomy" id="6337"/>
    <lineage>
        <taxon>Eukaryota</taxon>
        <taxon>Metazoa</taxon>
        <taxon>Ecdysozoa</taxon>
        <taxon>Nematoda</taxon>
        <taxon>Enoplea</taxon>
        <taxon>Dorylaimia</taxon>
        <taxon>Trichinellida</taxon>
        <taxon>Trichinellidae</taxon>
        <taxon>Trichinella</taxon>
    </lineage>
</organism>
<dbReference type="Proteomes" id="UP000054995">
    <property type="component" value="Unassembled WGS sequence"/>
</dbReference>
<protein>
    <submittedName>
        <fullName evidence="1">Uncharacterized protein</fullName>
    </submittedName>
</protein>
<evidence type="ECO:0000313" key="1">
    <source>
        <dbReference type="EMBL" id="KRY63006.1"/>
    </source>
</evidence>